<protein>
    <submittedName>
        <fullName evidence="2">Uncharacterized protein</fullName>
    </submittedName>
</protein>
<dbReference type="Proteomes" id="UP000435112">
    <property type="component" value="Unassembled WGS sequence"/>
</dbReference>
<dbReference type="EMBL" id="QXFU01002524">
    <property type="protein sequence ID" value="KAE8984678.1"/>
    <property type="molecule type" value="Genomic_DNA"/>
</dbReference>
<evidence type="ECO:0000313" key="2">
    <source>
        <dbReference type="EMBL" id="KAE8984678.1"/>
    </source>
</evidence>
<feature type="region of interest" description="Disordered" evidence="1">
    <location>
        <begin position="63"/>
        <end position="91"/>
    </location>
</feature>
<evidence type="ECO:0000313" key="4">
    <source>
        <dbReference type="Proteomes" id="UP000429607"/>
    </source>
</evidence>
<accession>A0A6A3IUX3</accession>
<dbReference type="Proteomes" id="UP000429607">
    <property type="component" value="Unassembled WGS sequence"/>
</dbReference>
<comment type="caution">
    <text evidence="2">The sequence shown here is derived from an EMBL/GenBank/DDBJ whole genome shotgun (WGS) entry which is preliminary data.</text>
</comment>
<gene>
    <name evidence="3" type="ORF">PR001_g22309</name>
    <name evidence="2" type="ORF">PR002_g22872</name>
</gene>
<evidence type="ECO:0000313" key="3">
    <source>
        <dbReference type="EMBL" id="KAE8987493.1"/>
    </source>
</evidence>
<feature type="compositionally biased region" description="Low complexity" evidence="1">
    <location>
        <begin position="63"/>
        <end position="76"/>
    </location>
</feature>
<dbReference type="EMBL" id="QXFV01002464">
    <property type="protein sequence ID" value="KAE8987493.1"/>
    <property type="molecule type" value="Genomic_DNA"/>
</dbReference>
<evidence type="ECO:0000313" key="5">
    <source>
        <dbReference type="Proteomes" id="UP000435112"/>
    </source>
</evidence>
<dbReference type="AlphaFoldDB" id="A0A6A3IUX3"/>
<evidence type="ECO:0000256" key="1">
    <source>
        <dbReference type="SAM" id="MobiDB-lite"/>
    </source>
</evidence>
<reference evidence="4 5" key="1">
    <citation type="submission" date="2018-09" db="EMBL/GenBank/DDBJ databases">
        <title>Genomic investigation of the strawberry pathogen Phytophthora fragariae indicates pathogenicity is determined by transcriptional variation in three key races.</title>
        <authorList>
            <person name="Adams T.M."/>
            <person name="Armitage A.D."/>
            <person name="Sobczyk M.K."/>
            <person name="Bates H.J."/>
            <person name="Dunwell J.M."/>
            <person name="Nellist C.F."/>
            <person name="Harrison R.J."/>
        </authorList>
    </citation>
    <scope>NUCLEOTIDE SEQUENCE [LARGE SCALE GENOMIC DNA]</scope>
    <source>
        <strain evidence="3 4">SCRP249</strain>
        <strain evidence="2 5">SCRP324</strain>
    </source>
</reference>
<proteinExistence type="predicted"/>
<dbReference type="OrthoDB" id="113256at2759"/>
<name>A0A6A3IUX3_9STRA</name>
<organism evidence="2 5">
    <name type="scientific">Phytophthora rubi</name>
    <dbReference type="NCBI Taxonomy" id="129364"/>
    <lineage>
        <taxon>Eukaryota</taxon>
        <taxon>Sar</taxon>
        <taxon>Stramenopiles</taxon>
        <taxon>Oomycota</taxon>
        <taxon>Peronosporomycetes</taxon>
        <taxon>Peronosporales</taxon>
        <taxon>Peronosporaceae</taxon>
        <taxon>Phytophthora</taxon>
    </lineage>
</organism>
<sequence length="206" mass="22803">MLPKLSKARSVMFQTAEPEPAFITARRNALLDLKNVSGIRISCAPQGRYVVEVFTDSLHCRTTTNTSSTTSNASNACNEVSPIPNDLHSQSPTVRVERGLDEFIDLRDNLYKIMFSAHHRQYCKFCRGVLDSVISGVDPGGFFFTLFGEERTARKLTKFVEDLVAPTLQHACANTQNCCSAQIWVPQASSSQKTTHVGDSSLLIEE</sequence>